<protein>
    <submittedName>
        <fullName evidence="1">Uncharacterized protein</fullName>
    </submittedName>
</protein>
<reference evidence="1" key="1">
    <citation type="submission" date="2021-02" db="EMBL/GenBank/DDBJ databases">
        <authorList>
            <consortium name="DOE Joint Genome Institute"/>
            <person name="Ahrendt S."/>
            <person name="Looney B.P."/>
            <person name="Miyauchi S."/>
            <person name="Morin E."/>
            <person name="Drula E."/>
            <person name="Courty P.E."/>
            <person name="Chicoki N."/>
            <person name="Fauchery L."/>
            <person name="Kohler A."/>
            <person name="Kuo A."/>
            <person name="Labutti K."/>
            <person name="Pangilinan J."/>
            <person name="Lipzen A."/>
            <person name="Riley R."/>
            <person name="Andreopoulos W."/>
            <person name="He G."/>
            <person name="Johnson J."/>
            <person name="Barry K.W."/>
            <person name="Grigoriev I.V."/>
            <person name="Nagy L."/>
            <person name="Hibbett D."/>
            <person name="Henrissat B."/>
            <person name="Matheny P.B."/>
            <person name="Labbe J."/>
            <person name="Martin F."/>
        </authorList>
    </citation>
    <scope>NUCLEOTIDE SEQUENCE</scope>
    <source>
        <strain evidence="1">EC-137</strain>
    </source>
</reference>
<comment type="caution">
    <text evidence="1">The sequence shown here is derived from an EMBL/GenBank/DDBJ whole genome shotgun (WGS) entry which is preliminary data.</text>
</comment>
<proteinExistence type="predicted"/>
<dbReference type="Proteomes" id="UP000814128">
    <property type="component" value="Unassembled WGS sequence"/>
</dbReference>
<evidence type="ECO:0000313" key="2">
    <source>
        <dbReference type="Proteomes" id="UP000814128"/>
    </source>
</evidence>
<keyword evidence="2" id="KW-1185">Reference proteome</keyword>
<name>A0ACB8QUL9_9AGAM</name>
<evidence type="ECO:0000313" key="1">
    <source>
        <dbReference type="EMBL" id="KAI0035315.1"/>
    </source>
</evidence>
<accession>A0ACB8QUL9</accession>
<feature type="non-terminal residue" evidence="1">
    <location>
        <position position="1"/>
    </location>
</feature>
<organism evidence="1 2">
    <name type="scientific">Vararia minispora EC-137</name>
    <dbReference type="NCBI Taxonomy" id="1314806"/>
    <lineage>
        <taxon>Eukaryota</taxon>
        <taxon>Fungi</taxon>
        <taxon>Dikarya</taxon>
        <taxon>Basidiomycota</taxon>
        <taxon>Agaricomycotina</taxon>
        <taxon>Agaricomycetes</taxon>
        <taxon>Russulales</taxon>
        <taxon>Lachnocladiaceae</taxon>
        <taxon>Vararia</taxon>
    </lineage>
</organism>
<dbReference type="EMBL" id="MU273486">
    <property type="protein sequence ID" value="KAI0035315.1"/>
    <property type="molecule type" value="Genomic_DNA"/>
</dbReference>
<reference evidence="1" key="2">
    <citation type="journal article" date="2022" name="New Phytol.">
        <title>Evolutionary transition to the ectomycorrhizal habit in the genomes of a hyperdiverse lineage of mushroom-forming fungi.</title>
        <authorList>
            <person name="Looney B."/>
            <person name="Miyauchi S."/>
            <person name="Morin E."/>
            <person name="Drula E."/>
            <person name="Courty P.E."/>
            <person name="Kohler A."/>
            <person name="Kuo A."/>
            <person name="LaButti K."/>
            <person name="Pangilinan J."/>
            <person name="Lipzen A."/>
            <person name="Riley R."/>
            <person name="Andreopoulos W."/>
            <person name="He G."/>
            <person name="Johnson J."/>
            <person name="Nolan M."/>
            <person name="Tritt A."/>
            <person name="Barry K.W."/>
            <person name="Grigoriev I.V."/>
            <person name="Nagy L.G."/>
            <person name="Hibbett D."/>
            <person name="Henrissat B."/>
            <person name="Matheny P.B."/>
            <person name="Labbe J."/>
            <person name="Martin F.M."/>
        </authorList>
    </citation>
    <scope>NUCLEOTIDE SEQUENCE</scope>
    <source>
        <strain evidence="1">EC-137</strain>
    </source>
</reference>
<sequence length="211" mass="24321">QVWLALRYGTPRRRRLPEELVALIMRLAGCTAPDPARTVVCTERIFLRCRTMQYISRVWFRSPALTAADVSRMAAMQLVTMSRDQGWATHAEEGPMSWFDFGVFTADTQEQEMGTERAKDRWQRSHYNRMAYGKTNFVKGDVIYFDKEGAPNIGAGECIVVRACAEHARWENRGKMGELRFWRWFEPVAGLVQTRLGKCEENGGCRYCVHV</sequence>
<gene>
    <name evidence="1" type="ORF">K488DRAFT_43586</name>
</gene>